<dbReference type="Proteomes" id="UP000276379">
    <property type="component" value="Unassembled WGS sequence"/>
</dbReference>
<evidence type="ECO:0000259" key="2">
    <source>
        <dbReference type="SMART" id="SM00470"/>
    </source>
</evidence>
<sequence>MSISLTLPETLSLDVLDPDAIDAPTVSLAVRSLRFGDSPRGGGLNDDHCRMLAATADALPPVVVHSRTMRVVDGNHRVRAAVLSGRQEIAARMFEGSADEAFVLAIRLNTVHGRGLLLNRADRTAAAGRLIMTHPHWSNRMIASLTGLSAGTIGRIRDQEAAADDSAGVRVGKDGRARPVDGSGARIKVYELLLSDPTASIRDIAQRVGVSPSTVHDVRKRVLAGEEPVPRRRRAQVEENKEPDRPAPVRPQPQPEAERGAPADPAAIIAALTKDPSLRYNNIGRRLIRWLEGCRRTVAECPEIAERVPSHNIDPVATLAREYAYAWLDFATALEERGRC</sequence>
<gene>
    <name evidence="3" type="ORF">CQW44_20520</name>
</gene>
<evidence type="ECO:0000313" key="4">
    <source>
        <dbReference type="Proteomes" id="UP000276379"/>
    </source>
</evidence>
<evidence type="ECO:0000313" key="3">
    <source>
        <dbReference type="EMBL" id="RRQ84477.1"/>
    </source>
</evidence>
<accession>A0A426S4B1</accession>
<dbReference type="EMBL" id="PDES01000009">
    <property type="protein sequence ID" value="RRQ84477.1"/>
    <property type="molecule type" value="Genomic_DNA"/>
</dbReference>
<dbReference type="SMART" id="SM00470">
    <property type="entry name" value="ParB"/>
    <property type="match status" value="1"/>
</dbReference>
<dbReference type="Pfam" id="PF13412">
    <property type="entry name" value="HTH_24"/>
    <property type="match status" value="1"/>
</dbReference>
<dbReference type="InterPro" id="IPR036086">
    <property type="entry name" value="ParB/Sulfiredoxin_sf"/>
</dbReference>
<dbReference type="RefSeq" id="WP_125210387.1">
    <property type="nucleotide sequence ID" value="NZ_PDER01000012.1"/>
</dbReference>
<feature type="compositionally biased region" description="Basic and acidic residues" evidence="1">
    <location>
        <begin position="235"/>
        <end position="247"/>
    </location>
</feature>
<feature type="region of interest" description="Disordered" evidence="1">
    <location>
        <begin position="222"/>
        <end position="263"/>
    </location>
</feature>
<name>A0A426S4B1_9ACTN</name>
<protein>
    <recommendedName>
        <fullName evidence="2">ParB-like N-terminal domain-containing protein</fullName>
    </recommendedName>
</protein>
<dbReference type="SUPFAM" id="SSF110849">
    <property type="entry name" value="ParB/Sulfiredoxin"/>
    <property type="match status" value="1"/>
</dbReference>
<keyword evidence="4" id="KW-1185">Reference proteome</keyword>
<feature type="domain" description="ParB-like N-terminal" evidence="2">
    <location>
        <begin position="26"/>
        <end position="110"/>
    </location>
</feature>
<evidence type="ECO:0000256" key="1">
    <source>
        <dbReference type="SAM" id="MobiDB-lite"/>
    </source>
</evidence>
<organism evidence="3 4">
    <name type="scientific">Streptomyces griseofuscus</name>
    <dbReference type="NCBI Taxonomy" id="146922"/>
    <lineage>
        <taxon>Bacteria</taxon>
        <taxon>Bacillati</taxon>
        <taxon>Actinomycetota</taxon>
        <taxon>Actinomycetes</taxon>
        <taxon>Kitasatosporales</taxon>
        <taxon>Streptomycetaceae</taxon>
        <taxon>Streptomyces</taxon>
    </lineage>
</organism>
<dbReference type="AlphaFoldDB" id="A0A426S4B1"/>
<dbReference type="InterPro" id="IPR003115">
    <property type="entry name" value="ParB_N"/>
</dbReference>
<comment type="caution">
    <text evidence="3">The sequence shown here is derived from an EMBL/GenBank/DDBJ whole genome shotgun (WGS) entry which is preliminary data.</text>
</comment>
<reference evidence="3 4" key="1">
    <citation type="submission" date="2017-10" db="EMBL/GenBank/DDBJ databases">
        <title>Draft genome of actinobacteria isolated from guarana (Paullinia cupana (Mart.) Ducke.</title>
        <authorList>
            <person name="Siqueira K.A."/>
            <person name="Liotti R.G."/>
            <person name="Mendes T.A."/>
            <person name="Soares M.A."/>
        </authorList>
    </citation>
    <scope>NUCLEOTIDE SEQUENCE [LARGE SCALE GENOMIC DNA]</scope>
    <source>
        <strain evidence="3 4">199</strain>
    </source>
</reference>
<proteinExistence type="predicted"/>